<organism evidence="1 2">
    <name type="scientific">Nocardia xishanensis</name>
    <dbReference type="NCBI Taxonomy" id="238964"/>
    <lineage>
        <taxon>Bacteria</taxon>
        <taxon>Bacillati</taxon>
        <taxon>Actinomycetota</taxon>
        <taxon>Actinomycetes</taxon>
        <taxon>Mycobacteriales</taxon>
        <taxon>Nocardiaceae</taxon>
        <taxon>Nocardia</taxon>
    </lineage>
</organism>
<reference evidence="1 2" key="1">
    <citation type="submission" date="2024-10" db="EMBL/GenBank/DDBJ databases">
        <title>The Natural Products Discovery Center: Release of the First 8490 Sequenced Strains for Exploring Actinobacteria Biosynthetic Diversity.</title>
        <authorList>
            <person name="Kalkreuter E."/>
            <person name="Kautsar S.A."/>
            <person name="Yang D."/>
            <person name="Bader C.D."/>
            <person name="Teijaro C.N."/>
            <person name="Fluegel L."/>
            <person name="Davis C.M."/>
            <person name="Simpson J.R."/>
            <person name="Lauterbach L."/>
            <person name="Steele A.D."/>
            <person name="Gui C."/>
            <person name="Meng S."/>
            <person name="Li G."/>
            <person name="Viehrig K."/>
            <person name="Ye F."/>
            <person name="Su P."/>
            <person name="Kiefer A.F."/>
            <person name="Nichols A."/>
            <person name="Cepeda A.J."/>
            <person name="Yan W."/>
            <person name="Fan B."/>
            <person name="Jiang Y."/>
            <person name="Adhikari A."/>
            <person name="Zheng C.-J."/>
            <person name="Schuster L."/>
            <person name="Cowan T.M."/>
            <person name="Smanski M.J."/>
            <person name="Chevrette M.G."/>
            <person name="De Carvalho L.P.S."/>
            <person name="Shen B."/>
        </authorList>
    </citation>
    <scope>NUCLEOTIDE SEQUENCE [LARGE SCALE GENOMIC DNA]</scope>
    <source>
        <strain evidence="1 2">NPDC019275</strain>
    </source>
</reference>
<dbReference type="EMBL" id="JBIRYO010000051">
    <property type="protein sequence ID" value="MFI2478689.1"/>
    <property type="molecule type" value="Genomic_DNA"/>
</dbReference>
<keyword evidence="2" id="KW-1185">Reference proteome</keyword>
<name>A0ABW7XCG7_9NOCA</name>
<dbReference type="Proteomes" id="UP001611415">
    <property type="component" value="Unassembled WGS sequence"/>
</dbReference>
<dbReference type="RefSeq" id="WP_397096313.1">
    <property type="nucleotide sequence ID" value="NZ_JBIRYO010000051.1"/>
</dbReference>
<gene>
    <name evidence="1" type="ORF">ACH49W_35580</name>
</gene>
<sequence>MPGELRAWYRLDDGRWIASLHVPVQTGDKWIFLDFIAPAEAVAAREDGVSFP</sequence>
<proteinExistence type="predicted"/>
<accession>A0ABW7XCG7</accession>
<comment type="caution">
    <text evidence="1">The sequence shown here is derived from an EMBL/GenBank/DDBJ whole genome shotgun (WGS) entry which is preliminary data.</text>
</comment>
<protein>
    <submittedName>
        <fullName evidence="1">Uncharacterized protein</fullName>
    </submittedName>
</protein>
<evidence type="ECO:0000313" key="2">
    <source>
        <dbReference type="Proteomes" id="UP001611415"/>
    </source>
</evidence>
<evidence type="ECO:0000313" key="1">
    <source>
        <dbReference type="EMBL" id="MFI2478689.1"/>
    </source>
</evidence>